<evidence type="ECO:0000313" key="11">
    <source>
        <dbReference type="EMBL" id="AGF79567.1"/>
    </source>
</evidence>
<feature type="domain" description="4Fe-4S ferredoxin-type" evidence="10">
    <location>
        <begin position="140"/>
        <end position="169"/>
    </location>
</feature>
<evidence type="ECO:0000256" key="5">
    <source>
        <dbReference type="ARBA" id="ARBA00022737"/>
    </source>
</evidence>
<dbReference type="KEGG" id="dsf:UWK_03038"/>
<evidence type="ECO:0000313" key="12">
    <source>
        <dbReference type="Proteomes" id="UP000011721"/>
    </source>
</evidence>
<evidence type="ECO:0000256" key="2">
    <source>
        <dbReference type="ARBA" id="ARBA00011771"/>
    </source>
</evidence>
<dbReference type="InterPro" id="IPR017900">
    <property type="entry name" value="4Fe4S_Fe_S_CS"/>
</dbReference>
<keyword evidence="5" id="KW-0677">Repeat</keyword>
<dbReference type="eggNOG" id="COG0437">
    <property type="taxonomic scope" value="Bacteria"/>
</dbReference>
<dbReference type="Pfam" id="PF10518">
    <property type="entry name" value="TAT_signal"/>
    <property type="match status" value="1"/>
</dbReference>
<keyword evidence="8" id="KW-0175">Coiled coil</keyword>
<dbReference type="InterPro" id="IPR006311">
    <property type="entry name" value="TAT_signal"/>
</dbReference>
<gene>
    <name evidence="11" type="ordered locus">UWK_03038</name>
</gene>
<sequence length="321" mass="36223">MKKLFSRRNFLKGGLATTAAAAVLKNKETKASGDFEGYPDGMGVLVDLTRCVGCRSCEAACNKEQELPEPAKPFTDFSIFDEMHHGQKRRTDETAYTVVNRYDVPELDHPLFRKFQCNHCQEPACLTSCFVNAYTKTPEGAVIYNSKVCVGCRTCMIACPFYVPTFKYSSAFSPKIMKCVFCYDTRLKEGKAPACVEACPQEALTFGKRVDCIDMGRQRIRETPGKYVDHIYGEHEVGGTAWMYLSSVPFDKVGFDTHVPKEPIINSVKDFLAMVPMVLTIWPGLFVGFHLLATRKEKMMEMEKEKELAKQKATDEKEEQV</sequence>
<dbReference type="Proteomes" id="UP000011721">
    <property type="component" value="Chromosome"/>
</dbReference>
<keyword evidence="3" id="KW-0004">4Fe-4S</keyword>
<dbReference type="AlphaFoldDB" id="M1PD90"/>
<comment type="subcellular location">
    <subcellularLocation>
        <location evidence="1">Cell envelope</location>
    </subcellularLocation>
</comment>
<evidence type="ECO:0000256" key="7">
    <source>
        <dbReference type="ARBA" id="ARBA00023014"/>
    </source>
</evidence>
<keyword evidence="7" id="KW-0411">Iron-sulfur</keyword>
<evidence type="ECO:0000256" key="4">
    <source>
        <dbReference type="ARBA" id="ARBA00022723"/>
    </source>
</evidence>
<dbReference type="Pfam" id="PF13247">
    <property type="entry name" value="Fer4_11"/>
    <property type="match status" value="1"/>
</dbReference>
<proteinExistence type="predicted"/>
<dbReference type="PROSITE" id="PS00198">
    <property type="entry name" value="4FE4S_FER_1"/>
    <property type="match status" value="1"/>
</dbReference>
<protein>
    <submittedName>
        <fullName evidence="11">Fe-S-cluster-containing hydrogenase subunit</fullName>
    </submittedName>
</protein>
<keyword evidence="4" id="KW-0479">Metal-binding</keyword>
<dbReference type="PROSITE" id="PS51379">
    <property type="entry name" value="4FE4S_FER_2"/>
    <property type="match status" value="2"/>
</dbReference>
<accession>M1PD90</accession>
<feature type="coiled-coil region" evidence="8">
    <location>
        <begin position="292"/>
        <end position="319"/>
    </location>
</feature>
<comment type="subunit">
    <text evidence="2">Heterodimer of a large and a small subunit.</text>
</comment>
<evidence type="ECO:0000256" key="3">
    <source>
        <dbReference type="ARBA" id="ARBA00022485"/>
    </source>
</evidence>
<feature type="transmembrane region" description="Helical" evidence="9">
    <location>
        <begin position="271"/>
        <end position="293"/>
    </location>
</feature>
<evidence type="ECO:0000259" key="10">
    <source>
        <dbReference type="PROSITE" id="PS51379"/>
    </source>
</evidence>
<dbReference type="InterPro" id="IPR051555">
    <property type="entry name" value="FDH_Electron_Transfer_Unit"/>
</dbReference>
<dbReference type="CDD" id="cd10561">
    <property type="entry name" value="HybA_like"/>
    <property type="match status" value="1"/>
</dbReference>
<dbReference type="OrthoDB" id="9789030at2"/>
<dbReference type="Gene3D" id="3.30.70.20">
    <property type="match status" value="2"/>
</dbReference>
<dbReference type="InterPro" id="IPR019546">
    <property type="entry name" value="TAT_signal_bac_arc"/>
</dbReference>
<dbReference type="GO" id="GO:0046872">
    <property type="term" value="F:metal ion binding"/>
    <property type="evidence" value="ECO:0007669"/>
    <property type="project" value="UniProtKB-KW"/>
</dbReference>
<organism evidence="11 12">
    <name type="scientific">Desulfocapsa sulfexigens (strain DSM 10523 / SB164P1)</name>
    <dbReference type="NCBI Taxonomy" id="1167006"/>
    <lineage>
        <taxon>Bacteria</taxon>
        <taxon>Pseudomonadati</taxon>
        <taxon>Thermodesulfobacteriota</taxon>
        <taxon>Desulfobulbia</taxon>
        <taxon>Desulfobulbales</taxon>
        <taxon>Desulfocapsaceae</taxon>
        <taxon>Desulfocapsa</taxon>
    </lineage>
</organism>
<evidence type="ECO:0000256" key="1">
    <source>
        <dbReference type="ARBA" id="ARBA00004196"/>
    </source>
</evidence>
<dbReference type="PROSITE" id="PS51318">
    <property type="entry name" value="TAT"/>
    <property type="match status" value="1"/>
</dbReference>
<keyword evidence="9" id="KW-0472">Membrane</keyword>
<name>M1PD90_DESSD</name>
<evidence type="ECO:0000256" key="9">
    <source>
        <dbReference type="SAM" id="Phobius"/>
    </source>
</evidence>
<dbReference type="SUPFAM" id="SSF54862">
    <property type="entry name" value="4Fe-4S ferredoxins"/>
    <property type="match status" value="1"/>
</dbReference>
<dbReference type="PATRIC" id="fig|1167006.5.peg.3280"/>
<keyword evidence="9" id="KW-1133">Transmembrane helix</keyword>
<dbReference type="PANTHER" id="PTHR43545">
    <property type="entry name" value="FORMATE DEHYDROGENASE, NITRATE-INDUCIBLE, IRON-SULFUR SUBUNIT"/>
    <property type="match status" value="1"/>
</dbReference>
<dbReference type="PANTHER" id="PTHR43545:SF4">
    <property type="entry name" value="IRON-SULFUR PROTEIN"/>
    <property type="match status" value="1"/>
</dbReference>
<keyword evidence="6" id="KW-0408">Iron</keyword>
<evidence type="ECO:0000256" key="8">
    <source>
        <dbReference type="SAM" id="Coils"/>
    </source>
</evidence>
<dbReference type="NCBIfam" id="TIGR01409">
    <property type="entry name" value="TAT_signal_seq"/>
    <property type="match status" value="1"/>
</dbReference>
<evidence type="ECO:0000256" key="6">
    <source>
        <dbReference type="ARBA" id="ARBA00023004"/>
    </source>
</evidence>
<dbReference type="GO" id="GO:0030313">
    <property type="term" value="C:cell envelope"/>
    <property type="evidence" value="ECO:0007669"/>
    <property type="project" value="UniProtKB-SubCell"/>
</dbReference>
<dbReference type="STRING" id="1167006.UWK_03038"/>
<keyword evidence="9" id="KW-0812">Transmembrane</keyword>
<dbReference type="EMBL" id="CP003985">
    <property type="protein sequence ID" value="AGF79567.1"/>
    <property type="molecule type" value="Genomic_DNA"/>
</dbReference>
<dbReference type="InterPro" id="IPR017896">
    <property type="entry name" value="4Fe4S_Fe-S-bd"/>
</dbReference>
<reference evidence="12" key="1">
    <citation type="journal article" date="2013" name="Stand. Genomic Sci.">
        <title>Complete genome sequence of Desulfocapsa sulfexigens, a marine deltaproteobacterium specialized in disproportionating inorganic sulfur compounds.</title>
        <authorList>
            <person name="Finster K.W."/>
            <person name="Kjeldsen K.U."/>
            <person name="Kube M."/>
            <person name="Reinhardt R."/>
            <person name="Mussmann M."/>
            <person name="Amann R."/>
            <person name="Schreiber L."/>
        </authorList>
    </citation>
    <scope>NUCLEOTIDE SEQUENCE [LARGE SCALE GENOMIC DNA]</scope>
    <source>
        <strain evidence="12">DSM 10523 / SB164P1</strain>
    </source>
</reference>
<dbReference type="GO" id="GO:0051539">
    <property type="term" value="F:4 iron, 4 sulfur cluster binding"/>
    <property type="evidence" value="ECO:0007669"/>
    <property type="project" value="UniProtKB-KW"/>
</dbReference>
<keyword evidence="12" id="KW-1185">Reference proteome</keyword>
<dbReference type="HOGENOM" id="CLU_043374_0_0_7"/>
<feature type="domain" description="4Fe-4S ferredoxin-type" evidence="10">
    <location>
        <begin position="42"/>
        <end position="72"/>
    </location>
</feature>
<dbReference type="RefSeq" id="WP_015405251.1">
    <property type="nucleotide sequence ID" value="NC_020304.1"/>
</dbReference>